<feature type="binding site" evidence="5">
    <location>
        <position position="41"/>
    </location>
    <ligand>
        <name>(2E)-4-hydroxy-3-methylbut-2-enyl diphosphate</name>
        <dbReference type="ChEBI" id="CHEBI:128753"/>
    </ligand>
</feature>
<dbReference type="UniPathway" id="UPA00059">
    <property type="reaction ID" value="UER00105"/>
</dbReference>
<feature type="binding site" evidence="5">
    <location>
        <position position="123"/>
    </location>
    <ligand>
        <name>(2E)-4-hydroxy-3-methylbut-2-enyl diphosphate</name>
        <dbReference type="ChEBI" id="CHEBI:128753"/>
    </ligand>
</feature>
<feature type="binding site" evidence="5">
    <location>
        <position position="261"/>
    </location>
    <ligand>
        <name>(2E)-4-hydroxy-3-methylbut-2-enyl diphosphate</name>
        <dbReference type="ChEBI" id="CHEBI:128753"/>
    </ligand>
</feature>
<evidence type="ECO:0000256" key="4">
    <source>
        <dbReference type="ARBA" id="ARBA00023014"/>
    </source>
</evidence>
<protein>
    <recommendedName>
        <fullName evidence="5">4-hydroxy-3-methylbut-2-enyl diphosphate reductase</fullName>
        <shortName evidence="5">HMBPP reductase</shortName>
        <ecNumber evidence="5">1.17.7.4</ecNumber>
    </recommendedName>
</protein>
<dbReference type="AlphaFoldDB" id="A0A7C3CP90"/>
<feature type="binding site" evidence="5">
    <location>
        <position position="12"/>
    </location>
    <ligand>
        <name>[4Fe-4S] cluster</name>
        <dbReference type="ChEBI" id="CHEBI:49883"/>
    </ligand>
</feature>
<dbReference type="Gene3D" id="3.40.1010.20">
    <property type="entry name" value="4-hydroxy-3-methylbut-2-enyl diphosphate reductase, catalytic domain"/>
    <property type="match status" value="2"/>
</dbReference>
<dbReference type="PANTHER" id="PTHR30426">
    <property type="entry name" value="4-HYDROXY-3-METHYLBUT-2-ENYL DIPHOSPHATE REDUCTASE"/>
    <property type="match status" value="1"/>
</dbReference>
<feature type="binding site" evidence="5">
    <location>
        <position position="73"/>
    </location>
    <ligand>
        <name>dimethylallyl diphosphate</name>
        <dbReference type="ChEBI" id="CHEBI:57623"/>
    </ligand>
</feature>
<dbReference type="NCBIfam" id="TIGR00216">
    <property type="entry name" value="ispH_lytB"/>
    <property type="match status" value="1"/>
</dbReference>
<dbReference type="CDD" id="cd13944">
    <property type="entry name" value="lytB_ispH"/>
    <property type="match status" value="1"/>
</dbReference>
<feature type="transmembrane region" description="Helical" evidence="6">
    <location>
        <begin position="358"/>
        <end position="375"/>
    </location>
</feature>
<evidence type="ECO:0000256" key="6">
    <source>
        <dbReference type="SAM" id="Phobius"/>
    </source>
</evidence>
<keyword evidence="6" id="KW-0812">Transmembrane</keyword>
<comment type="function">
    <text evidence="5">Catalyzes the conversion of 1-hydroxy-2-methyl-2-(E)-butenyl 4-diphosphate (HMBPP) into a mixture of isopentenyl diphosphate (IPP) and dimethylallyl diphosphate (DMAPP). Acts in the terminal step of the DOXP/MEP pathway for isoprenoid precursor biosynthesis.</text>
</comment>
<keyword evidence="4 5" id="KW-0411">Iron-sulfur</keyword>
<feature type="binding site" evidence="5">
    <location>
        <position position="189"/>
    </location>
    <ligand>
        <name>[4Fe-4S] cluster</name>
        <dbReference type="ChEBI" id="CHEBI:49883"/>
    </ligand>
</feature>
<dbReference type="Proteomes" id="UP000886043">
    <property type="component" value="Unassembled WGS sequence"/>
</dbReference>
<dbReference type="GO" id="GO:0051539">
    <property type="term" value="F:4 iron, 4 sulfur cluster binding"/>
    <property type="evidence" value="ECO:0007669"/>
    <property type="project" value="UniProtKB-UniRule"/>
</dbReference>
<name>A0A7C3CP90_9BACT</name>
<feature type="binding site" evidence="5">
    <location>
        <position position="73"/>
    </location>
    <ligand>
        <name>isopentenyl diphosphate</name>
        <dbReference type="ChEBI" id="CHEBI:128769"/>
    </ligand>
</feature>
<feature type="binding site" evidence="5">
    <location>
        <position position="261"/>
    </location>
    <ligand>
        <name>dimethylallyl diphosphate</name>
        <dbReference type="ChEBI" id="CHEBI:57623"/>
    </ligand>
</feature>
<feature type="transmembrane region" description="Helical" evidence="6">
    <location>
        <begin position="287"/>
        <end position="310"/>
    </location>
</feature>
<keyword evidence="1 5" id="KW-0004">4Fe-4S</keyword>
<comment type="pathway">
    <text evidence="5">Isoprenoid biosynthesis; dimethylallyl diphosphate biosynthesis; dimethylallyl diphosphate from (2E)-4-hydroxy-3-methylbutenyl diphosphate: step 1/1.</text>
</comment>
<feature type="binding site" evidence="5">
    <location>
        <position position="217"/>
    </location>
    <ligand>
        <name>isopentenyl diphosphate</name>
        <dbReference type="ChEBI" id="CHEBI:128769"/>
    </ligand>
</feature>
<sequence>MKVRIARRAGFCMGVRRAMRLALKAAETSSKPVYTYGPLIHNPQVLALLERIGVRDLHRSAKAEDGVVIIRAHGIPPREKKALLSSGLEVIDGTCPRVAKVQALARKYSREGYRVIIIGDRDHAEVRGILGYTGGQGLVVSNLRDLEQLPPLEKYVILSQTTQDEEVFEMLSREILSRFPGGKVINTICHATHVRQESVRELARSCEAIIVVGGRGSANTNRLAQIAREEGCEALLVETPEEIPLEEISRFRTVGVSAGASTPNWIINGVVERLAEHRNPLRRWLRLSLYLHLPLALSAALLLAGTGLWFKGGVHPPGLLLVFLMVFFAHTWNSLVAREILALCHPYKAALYRRHEKILVPLLLLGFTLSLGLAYLQGPVVFVFTALAGGGSALYSLTSLRRLFPGNRPLFVAFFWTLLILVVASLPPLWSLKAGALVYLLVFYQIFYQDILDLLEDGFLGRESLAAFLEEKRALKLLGLLPGGGLILNAVLFLSGGSSYLFLLPLWVYLWFLARYLGKKPLGRRLILEYLSLSPSLLYLLLGFLARGF</sequence>
<comment type="caution">
    <text evidence="7">The sequence shown here is derived from an EMBL/GenBank/DDBJ whole genome shotgun (WGS) entry which is preliminary data.</text>
</comment>
<organism evidence="7">
    <name type="scientific">Thermosulfurimonas dismutans</name>
    <dbReference type="NCBI Taxonomy" id="999894"/>
    <lineage>
        <taxon>Bacteria</taxon>
        <taxon>Pseudomonadati</taxon>
        <taxon>Thermodesulfobacteriota</taxon>
        <taxon>Thermodesulfobacteria</taxon>
        <taxon>Thermodesulfobacteriales</taxon>
        <taxon>Thermodesulfobacteriaceae</taxon>
        <taxon>Thermosulfurimonas</taxon>
    </lineage>
</organism>
<accession>A0A7C3CP90</accession>
<feature type="transmembrane region" description="Helical" evidence="6">
    <location>
        <begin position="316"/>
        <end position="337"/>
    </location>
</feature>
<keyword evidence="6" id="KW-1133">Transmembrane helix</keyword>
<feature type="binding site" evidence="5">
    <location>
        <position position="41"/>
    </location>
    <ligand>
        <name>isopentenyl diphosphate</name>
        <dbReference type="ChEBI" id="CHEBI:128769"/>
    </ligand>
</feature>
<feature type="active site" description="Proton donor" evidence="5">
    <location>
        <position position="125"/>
    </location>
</feature>
<dbReference type="InterPro" id="IPR003451">
    <property type="entry name" value="LytB/IspH"/>
</dbReference>
<proteinExistence type="inferred from homology"/>
<feature type="binding site" evidence="5">
    <location>
        <position position="219"/>
    </location>
    <ligand>
        <name>isopentenyl diphosphate</name>
        <dbReference type="ChEBI" id="CHEBI:128769"/>
    </ligand>
</feature>
<feature type="binding site" evidence="5">
    <location>
        <position position="219"/>
    </location>
    <ligand>
        <name>(2E)-4-hydroxy-3-methylbut-2-enyl diphosphate</name>
        <dbReference type="ChEBI" id="CHEBI:128753"/>
    </ligand>
</feature>
<comment type="cofactor">
    <cofactor evidence="5">
        <name>[4Fe-4S] cluster</name>
        <dbReference type="ChEBI" id="CHEBI:49883"/>
    </cofactor>
    <text evidence="5">Binds 1 [4Fe-4S] cluster per subunit.</text>
</comment>
<dbReference type="Pfam" id="PF02401">
    <property type="entry name" value="LYTB"/>
    <property type="match status" value="1"/>
</dbReference>
<keyword evidence="5" id="KW-0414">Isoprene biosynthesis</keyword>
<evidence type="ECO:0000256" key="1">
    <source>
        <dbReference type="ARBA" id="ARBA00022485"/>
    </source>
</evidence>
<evidence type="ECO:0000313" key="7">
    <source>
        <dbReference type="EMBL" id="HFC98515.1"/>
    </source>
</evidence>
<feature type="binding site" evidence="5">
    <location>
        <position position="161"/>
    </location>
    <ligand>
        <name>(2E)-4-hydroxy-3-methylbut-2-enyl diphosphate</name>
        <dbReference type="ChEBI" id="CHEBI:128753"/>
    </ligand>
</feature>
<feature type="binding site" evidence="5">
    <location>
        <position position="261"/>
    </location>
    <ligand>
        <name>isopentenyl diphosphate</name>
        <dbReference type="ChEBI" id="CHEBI:128769"/>
    </ligand>
</feature>
<feature type="transmembrane region" description="Helical" evidence="6">
    <location>
        <begin position="381"/>
        <end position="398"/>
    </location>
</feature>
<dbReference type="GO" id="GO:0019288">
    <property type="term" value="P:isopentenyl diphosphate biosynthetic process, methylerythritol 4-phosphate pathway"/>
    <property type="evidence" value="ECO:0007669"/>
    <property type="project" value="UniProtKB-UniRule"/>
</dbReference>
<feature type="binding site" evidence="5">
    <location>
        <position position="217"/>
    </location>
    <ligand>
        <name>dimethylallyl diphosphate</name>
        <dbReference type="ChEBI" id="CHEBI:57623"/>
    </ligand>
</feature>
<feature type="transmembrane region" description="Helical" evidence="6">
    <location>
        <begin position="530"/>
        <end position="546"/>
    </location>
</feature>
<dbReference type="GO" id="GO:0046872">
    <property type="term" value="F:metal ion binding"/>
    <property type="evidence" value="ECO:0007669"/>
    <property type="project" value="UniProtKB-KW"/>
</dbReference>
<evidence type="ECO:0000256" key="2">
    <source>
        <dbReference type="ARBA" id="ARBA00022723"/>
    </source>
</evidence>
<dbReference type="UniPathway" id="UPA00056">
    <property type="reaction ID" value="UER00097"/>
</dbReference>
<gene>
    <name evidence="5 7" type="primary">ispH</name>
    <name evidence="7" type="ORF">ENJ40_08695</name>
</gene>
<dbReference type="GO" id="GO:0051745">
    <property type="term" value="F:4-hydroxy-3-methylbut-2-enyl diphosphate reductase activity"/>
    <property type="evidence" value="ECO:0007669"/>
    <property type="project" value="UniProtKB-UniRule"/>
</dbReference>
<dbReference type="EMBL" id="DRMH01000116">
    <property type="protein sequence ID" value="HFC98515.1"/>
    <property type="molecule type" value="Genomic_DNA"/>
</dbReference>
<keyword evidence="2 5" id="KW-0479">Metal-binding</keyword>
<dbReference type="PANTHER" id="PTHR30426:SF0">
    <property type="entry name" value="4-HYDROXY-3-METHYLBUT-2-ENYL DIPHOSPHATE REDUCTASE"/>
    <property type="match status" value="1"/>
</dbReference>
<feature type="transmembrane region" description="Helical" evidence="6">
    <location>
        <begin position="410"/>
        <end position="430"/>
    </location>
</feature>
<feature type="binding site" evidence="5">
    <location>
        <position position="73"/>
    </location>
    <ligand>
        <name>(2E)-4-hydroxy-3-methylbut-2-enyl diphosphate</name>
        <dbReference type="ChEBI" id="CHEBI:128753"/>
    </ligand>
</feature>
<comment type="similarity">
    <text evidence="5">Belongs to the IspH family.</text>
</comment>
<feature type="binding site" evidence="5">
    <location>
        <position position="219"/>
    </location>
    <ligand>
        <name>dimethylallyl diphosphate</name>
        <dbReference type="ChEBI" id="CHEBI:57623"/>
    </ligand>
</feature>
<dbReference type="HAMAP" id="MF_00191">
    <property type="entry name" value="IspH"/>
    <property type="match status" value="1"/>
</dbReference>
<keyword evidence="5 7" id="KW-0560">Oxidoreductase</keyword>
<comment type="caution">
    <text evidence="5">Lacks conserved residue(s) required for the propagation of feature annotation.</text>
</comment>
<evidence type="ECO:0000256" key="5">
    <source>
        <dbReference type="HAMAP-Rule" id="MF_00191"/>
    </source>
</evidence>
<keyword evidence="3 5" id="KW-0408">Iron</keyword>
<feature type="binding site" evidence="5">
    <location>
        <position position="217"/>
    </location>
    <ligand>
        <name>(2E)-4-hydroxy-3-methylbut-2-enyl diphosphate</name>
        <dbReference type="ChEBI" id="CHEBI:128753"/>
    </ligand>
</feature>
<comment type="pathway">
    <text evidence="5">Isoprenoid biosynthesis; isopentenyl diphosphate biosynthesis via DXP pathway; isopentenyl diphosphate from 1-deoxy-D-xylulose 5-phosphate: step 6/6.</text>
</comment>
<comment type="catalytic activity">
    <reaction evidence="5">
        <text>dimethylallyl diphosphate + 2 oxidized [2Fe-2S]-[ferredoxin] + H2O = (2E)-4-hydroxy-3-methylbut-2-enyl diphosphate + 2 reduced [2Fe-2S]-[ferredoxin] + 2 H(+)</text>
        <dbReference type="Rhea" id="RHEA:24825"/>
        <dbReference type="Rhea" id="RHEA-COMP:10000"/>
        <dbReference type="Rhea" id="RHEA-COMP:10001"/>
        <dbReference type="ChEBI" id="CHEBI:15377"/>
        <dbReference type="ChEBI" id="CHEBI:15378"/>
        <dbReference type="ChEBI" id="CHEBI:33737"/>
        <dbReference type="ChEBI" id="CHEBI:33738"/>
        <dbReference type="ChEBI" id="CHEBI:57623"/>
        <dbReference type="ChEBI" id="CHEBI:128753"/>
        <dbReference type="EC" id="1.17.7.4"/>
    </reaction>
</comment>
<feature type="binding site" evidence="5">
    <location>
        <position position="41"/>
    </location>
    <ligand>
        <name>dimethylallyl diphosphate</name>
        <dbReference type="ChEBI" id="CHEBI:57623"/>
    </ligand>
</feature>
<feature type="transmembrane region" description="Helical" evidence="6">
    <location>
        <begin position="500"/>
        <end position="518"/>
    </location>
</feature>
<dbReference type="GO" id="GO:0016114">
    <property type="term" value="P:terpenoid biosynthetic process"/>
    <property type="evidence" value="ECO:0007669"/>
    <property type="project" value="UniProtKB-UniRule"/>
</dbReference>
<dbReference type="Gene3D" id="3.40.50.11270">
    <property type="match status" value="1"/>
</dbReference>
<dbReference type="GO" id="GO:0050992">
    <property type="term" value="P:dimethylallyl diphosphate biosynthetic process"/>
    <property type="evidence" value="ECO:0007669"/>
    <property type="project" value="UniProtKB-UniRule"/>
</dbReference>
<feature type="binding site" evidence="5">
    <location>
        <position position="123"/>
    </location>
    <ligand>
        <name>isopentenyl diphosphate</name>
        <dbReference type="ChEBI" id="CHEBI:128769"/>
    </ligand>
</feature>
<evidence type="ECO:0000256" key="3">
    <source>
        <dbReference type="ARBA" id="ARBA00023004"/>
    </source>
</evidence>
<dbReference type="EC" id="1.17.7.4" evidence="5"/>
<feature type="binding site" evidence="5">
    <location>
        <position position="95"/>
    </location>
    <ligand>
        <name>[4Fe-4S] cluster</name>
        <dbReference type="ChEBI" id="CHEBI:49883"/>
    </ligand>
</feature>
<comment type="catalytic activity">
    <reaction evidence="5">
        <text>isopentenyl diphosphate + 2 oxidized [2Fe-2S]-[ferredoxin] + H2O = (2E)-4-hydroxy-3-methylbut-2-enyl diphosphate + 2 reduced [2Fe-2S]-[ferredoxin] + 2 H(+)</text>
        <dbReference type="Rhea" id="RHEA:24488"/>
        <dbReference type="Rhea" id="RHEA-COMP:10000"/>
        <dbReference type="Rhea" id="RHEA-COMP:10001"/>
        <dbReference type="ChEBI" id="CHEBI:15377"/>
        <dbReference type="ChEBI" id="CHEBI:15378"/>
        <dbReference type="ChEBI" id="CHEBI:33737"/>
        <dbReference type="ChEBI" id="CHEBI:33738"/>
        <dbReference type="ChEBI" id="CHEBI:128753"/>
        <dbReference type="ChEBI" id="CHEBI:128769"/>
        <dbReference type="EC" id="1.17.7.4"/>
    </reaction>
</comment>
<reference evidence="7" key="1">
    <citation type="journal article" date="2020" name="mSystems">
        <title>Genome- and Community-Level Interaction Insights into Carbon Utilization and Element Cycling Functions of Hydrothermarchaeota in Hydrothermal Sediment.</title>
        <authorList>
            <person name="Zhou Z."/>
            <person name="Liu Y."/>
            <person name="Xu W."/>
            <person name="Pan J."/>
            <person name="Luo Z.H."/>
            <person name="Li M."/>
        </authorList>
    </citation>
    <scope>NUCLEOTIDE SEQUENCE [LARGE SCALE GENOMIC DNA]</scope>
    <source>
        <strain evidence="7">HyVt-483</strain>
    </source>
</reference>
<feature type="binding site" evidence="5">
    <location>
        <position position="123"/>
    </location>
    <ligand>
        <name>dimethylallyl diphosphate</name>
        <dbReference type="ChEBI" id="CHEBI:57623"/>
    </ligand>
</feature>
<keyword evidence="6" id="KW-0472">Membrane</keyword>